<evidence type="ECO:0000313" key="1">
    <source>
        <dbReference type="EMBL" id="KAF6240315.1"/>
    </source>
</evidence>
<dbReference type="Proteomes" id="UP000578531">
    <property type="component" value="Unassembled WGS sequence"/>
</dbReference>
<accession>A0A8H6L9C3</accession>
<protein>
    <submittedName>
        <fullName evidence="1">Uncharacterized protein</fullName>
    </submittedName>
</protein>
<sequence length="70" mass="7699">MAFTRHACTSSMILANTTAYHGLIIYSLAVSISKQATTEAKVRGGGIGQEIGEWELENRGWGLVLEFWIL</sequence>
<gene>
    <name evidence="1" type="ORF">HO173_001926</name>
</gene>
<comment type="caution">
    <text evidence="1">The sequence shown here is derived from an EMBL/GenBank/DDBJ whole genome shotgun (WGS) entry which is preliminary data.</text>
</comment>
<reference evidence="1 2" key="1">
    <citation type="journal article" date="2020" name="Genomics">
        <title>Complete, high-quality genomes from long-read metagenomic sequencing of two wolf lichen thalli reveals enigmatic genome architecture.</title>
        <authorList>
            <person name="McKenzie S.K."/>
            <person name="Walston R.F."/>
            <person name="Allen J.L."/>
        </authorList>
    </citation>
    <scope>NUCLEOTIDE SEQUENCE [LARGE SCALE GENOMIC DNA]</scope>
    <source>
        <strain evidence="1">WasteWater2</strain>
    </source>
</reference>
<proteinExistence type="predicted"/>
<dbReference type="EMBL" id="JACCJC010000004">
    <property type="protein sequence ID" value="KAF6240315.1"/>
    <property type="molecule type" value="Genomic_DNA"/>
</dbReference>
<evidence type="ECO:0000313" key="2">
    <source>
        <dbReference type="Proteomes" id="UP000578531"/>
    </source>
</evidence>
<organism evidence="1 2">
    <name type="scientific">Letharia columbiana</name>
    <dbReference type="NCBI Taxonomy" id="112416"/>
    <lineage>
        <taxon>Eukaryota</taxon>
        <taxon>Fungi</taxon>
        <taxon>Dikarya</taxon>
        <taxon>Ascomycota</taxon>
        <taxon>Pezizomycotina</taxon>
        <taxon>Lecanoromycetes</taxon>
        <taxon>OSLEUM clade</taxon>
        <taxon>Lecanoromycetidae</taxon>
        <taxon>Lecanorales</taxon>
        <taxon>Lecanorineae</taxon>
        <taxon>Parmeliaceae</taxon>
        <taxon>Letharia</taxon>
    </lineage>
</organism>
<dbReference type="RefSeq" id="XP_037169584.1">
    <property type="nucleotide sequence ID" value="XM_037303862.1"/>
</dbReference>
<keyword evidence="2" id="KW-1185">Reference proteome</keyword>
<name>A0A8H6L9C3_9LECA</name>
<dbReference type="GeneID" id="59283600"/>
<dbReference type="AlphaFoldDB" id="A0A8H6L9C3"/>